<dbReference type="InterPro" id="IPR004107">
    <property type="entry name" value="Integrase_SAM-like_N"/>
</dbReference>
<dbReference type="Pfam" id="PF02899">
    <property type="entry name" value="Phage_int_SAM_1"/>
    <property type="match status" value="1"/>
</dbReference>
<evidence type="ECO:0000256" key="2">
    <source>
        <dbReference type="PROSITE-ProRule" id="PRU01248"/>
    </source>
</evidence>
<gene>
    <name evidence="5" type="ORF">ACFO8L_29295</name>
</gene>
<protein>
    <submittedName>
        <fullName evidence="5">Site-specific integrase</fullName>
    </submittedName>
</protein>
<dbReference type="RefSeq" id="WP_262843194.1">
    <property type="nucleotide sequence ID" value="NZ_JANZYP010000016.1"/>
</dbReference>
<dbReference type="Gene3D" id="1.10.150.130">
    <property type="match status" value="1"/>
</dbReference>
<dbReference type="EMBL" id="JBHSFN010000021">
    <property type="protein sequence ID" value="MFC4590221.1"/>
    <property type="molecule type" value="Genomic_DNA"/>
</dbReference>
<dbReference type="SUPFAM" id="SSF47823">
    <property type="entry name" value="lambda integrase-like, N-terminal domain"/>
    <property type="match status" value="1"/>
</dbReference>
<evidence type="ECO:0000256" key="1">
    <source>
        <dbReference type="ARBA" id="ARBA00023125"/>
    </source>
</evidence>
<dbReference type="InterPro" id="IPR044068">
    <property type="entry name" value="CB"/>
</dbReference>
<evidence type="ECO:0000313" key="6">
    <source>
        <dbReference type="Proteomes" id="UP001595891"/>
    </source>
</evidence>
<proteinExistence type="predicted"/>
<feature type="region of interest" description="Disordered" evidence="3">
    <location>
        <begin position="116"/>
        <end position="135"/>
    </location>
</feature>
<evidence type="ECO:0000256" key="3">
    <source>
        <dbReference type="SAM" id="MobiDB-lite"/>
    </source>
</evidence>
<keyword evidence="1 2" id="KW-0238">DNA-binding</keyword>
<keyword evidence="6" id="KW-1185">Reference proteome</keyword>
<feature type="compositionally biased region" description="Low complexity" evidence="3">
    <location>
        <begin position="197"/>
        <end position="210"/>
    </location>
</feature>
<evidence type="ECO:0000259" key="4">
    <source>
        <dbReference type="PROSITE" id="PS51900"/>
    </source>
</evidence>
<name>A0ABV9ENY3_9ACTN</name>
<dbReference type="PROSITE" id="PS51900">
    <property type="entry name" value="CB"/>
    <property type="match status" value="1"/>
</dbReference>
<feature type="compositionally biased region" description="Basic residues" evidence="3">
    <location>
        <begin position="116"/>
        <end position="125"/>
    </location>
</feature>
<accession>A0ABV9ENY3</accession>
<feature type="region of interest" description="Disordered" evidence="3">
    <location>
        <begin position="186"/>
        <end position="217"/>
    </location>
</feature>
<dbReference type="Proteomes" id="UP001595891">
    <property type="component" value="Unassembled WGS sequence"/>
</dbReference>
<feature type="domain" description="Core-binding (CB)" evidence="4">
    <location>
        <begin position="13"/>
        <end position="113"/>
    </location>
</feature>
<organism evidence="5 6">
    <name type="scientific">Sphaerisporangium corydalis</name>
    <dbReference type="NCBI Taxonomy" id="1441875"/>
    <lineage>
        <taxon>Bacteria</taxon>
        <taxon>Bacillati</taxon>
        <taxon>Actinomycetota</taxon>
        <taxon>Actinomycetes</taxon>
        <taxon>Streptosporangiales</taxon>
        <taxon>Streptosporangiaceae</taxon>
        <taxon>Sphaerisporangium</taxon>
    </lineage>
</organism>
<sequence>MPWSHGRCWTVTAPRCLLSSGYLAYLTRIERSPNTVKAYAHDLKGWFVFLGGQDLDWREVRLENVAEFVAWLRRPPDLRDETVPVLPSVEHHCSEATVNRKLSALSAFHQHANSAARRHGTHLHRTVSGDKTGPPGSLTSLAVPMLLNPGLGYRLRLRQTEEMTEVRPAPTSPGAALRWAIKTHTSCGPKIKPGAWPARSTRRSSSPSDVPSKRPKL</sequence>
<comment type="caution">
    <text evidence="5">The sequence shown here is derived from an EMBL/GenBank/DDBJ whole genome shotgun (WGS) entry which is preliminary data.</text>
</comment>
<evidence type="ECO:0000313" key="5">
    <source>
        <dbReference type="EMBL" id="MFC4590221.1"/>
    </source>
</evidence>
<dbReference type="InterPro" id="IPR010998">
    <property type="entry name" value="Integrase_recombinase_N"/>
</dbReference>
<reference evidence="6" key="1">
    <citation type="journal article" date="2019" name="Int. J. Syst. Evol. Microbiol.">
        <title>The Global Catalogue of Microorganisms (GCM) 10K type strain sequencing project: providing services to taxonomists for standard genome sequencing and annotation.</title>
        <authorList>
            <consortium name="The Broad Institute Genomics Platform"/>
            <consortium name="The Broad Institute Genome Sequencing Center for Infectious Disease"/>
            <person name="Wu L."/>
            <person name="Ma J."/>
        </authorList>
    </citation>
    <scope>NUCLEOTIDE SEQUENCE [LARGE SCALE GENOMIC DNA]</scope>
    <source>
        <strain evidence="6">CCUG 49560</strain>
    </source>
</reference>